<dbReference type="SUPFAM" id="SSF53335">
    <property type="entry name" value="S-adenosyl-L-methionine-dependent methyltransferases"/>
    <property type="match status" value="1"/>
</dbReference>
<dbReference type="GeneID" id="30198215"/>
<keyword evidence="4" id="KW-0408">Iron</keyword>
<evidence type="ECO:0000256" key="7">
    <source>
        <dbReference type="ARBA" id="ARBA00045681"/>
    </source>
</evidence>
<proteinExistence type="predicted"/>
<evidence type="ECO:0000256" key="5">
    <source>
        <dbReference type="ARBA" id="ARBA00023014"/>
    </source>
</evidence>
<dbReference type="GO" id="GO:0180026">
    <property type="term" value="P:mitochondrial small ribosomal subunit assembly"/>
    <property type="evidence" value="ECO:0007669"/>
    <property type="project" value="EnsemblFungi"/>
</dbReference>
<dbReference type="PANTHER" id="PTHR13184:SF5">
    <property type="entry name" value="METHYLTRANSFERASE-LIKE PROTEIN 17, MITOCHONDRIAL"/>
    <property type="match status" value="1"/>
</dbReference>
<keyword evidence="3" id="KW-0809">Transit peptide</keyword>
<feature type="non-terminal residue" evidence="10">
    <location>
        <position position="1"/>
    </location>
</feature>
<dbReference type="EMBL" id="KV454211">
    <property type="protein sequence ID" value="ODQ58910.1"/>
    <property type="molecule type" value="Genomic_DNA"/>
</dbReference>
<dbReference type="GO" id="GO:0008168">
    <property type="term" value="F:methyltransferase activity"/>
    <property type="evidence" value="ECO:0007669"/>
    <property type="project" value="InterPro"/>
</dbReference>
<protein>
    <submittedName>
        <fullName evidence="10">Uncharacterized protein</fullName>
    </submittedName>
</protein>
<feature type="coiled-coil region" evidence="8">
    <location>
        <begin position="185"/>
        <end position="219"/>
    </location>
</feature>
<accession>A0A1E3P0W6</accession>
<evidence type="ECO:0000313" key="10">
    <source>
        <dbReference type="EMBL" id="ODQ58910.1"/>
    </source>
</evidence>
<sequence length="620" mass="70301">LDDSELDSKIRVISREDYLAQTLERSPFRDEEGRPIQGSNAEEARLHPRTLIARNPREQIKVPDLISRAIKSHILALRLPKRLRTSVSDMYIALQKNQIHKPTKSAMECDAHIAGLFIQNYASIYQVLSELKKRTKDFNPNKVLDIGFGPATGMIALNQLMGNEFKPEVKDALIVGDKSMKDRAKILLSRQLNEYTGDIKDLELEMDEAQEEMLEDVDENVFQDEIDDRVGAIKTNHIKVKTKLRDYLSPTKKYDLIIATHQLLQDSSRFPFQVDENVDILLKSLSPNGHLVLVERGNPLGFEIVARARHVMIRPDRNGNENGKIPRSYQKNENTKGKNRSNLGKLSEEMEMAKELEERFGSLSEKDLEFEEGLEELEVEDFDKLASNIEESLETIDKDPYHISIVAPCPHHHKCPLQTSKPEYYTTPPGGKLNFCNHEVSVERPPFSLDVKRGKVLASKWGSPTAGRSSIGLPGSGRPNGKNYELASFSYMIAHRSPNDAETVSSIEKRREEATHDDLLGTEGEDQSTWPRIMLQPMKRTGHVTMALCGASGKIEKWTVSKSLKHQIYYDARKSAAGDLWAFGAKSKTVHDMGVNDTKIEKIENFYKNEAKRLASEKRR</sequence>
<feature type="non-terminal residue" evidence="10">
    <location>
        <position position="620"/>
    </location>
</feature>
<dbReference type="InterPro" id="IPR052571">
    <property type="entry name" value="Mt_RNA_Methyltransferase"/>
</dbReference>
<evidence type="ECO:0000256" key="6">
    <source>
        <dbReference type="ARBA" id="ARBA00023128"/>
    </source>
</evidence>
<dbReference type="Pfam" id="PF09243">
    <property type="entry name" value="Rsm22"/>
    <property type="match status" value="2"/>
</dbReference>
<dbReference type="GO" id="GO:0003735">
    <property type="term" value="F:structural constituent of ribosome"/>
    <property type="evidence" value="ECO:0007669"/>
    <property type="project" value="EnsemblFungi"/>
</dbReference>
<evidence type="ECO:0000256" key="9">
    <source>
        <dbReference type="SAM" id="MobiDB-lite"/>
    </source>
</evidence>
<dbReference type="InterPro" id="IPR016522">
    <property type="entry name" value="RSM22_mit_bud"/>
</dbReference>
<evidence type="ECO:0000256" key="2">
    <source>
        <dbReference type="ARBA" id="ARBA00022723"/>
    </source>
</evidence>
<dbReference type="InterPro" id="IPR015324">
    <property type="entry name" value="Ribosomal_Rsm22-like"/>
</dbReference>
<gene>
    <name evidence="10" type="ORF">WICANDRAFT_22953</name>
</gene>
<comment type="subcellular location">
    <subcellularLocation>
        <location evidence="1">Mitochondrion</location>
    </subcellularLocation>
</comment>
<dbReference type="GO" id="GO:0006412">
    <property type="term" value="P:translation"/>
    <property type="evidence" value="ECO:0007669"/>
    <property type="project" value="InterPro"/>
</dbReference>
<keyword evidence="6" id="KW-0496">Mitochondrion</keyword>
<dbReference type="GO" id="GO:0046872">
    <property type="term" value="F:metal ion binding"/>
    <property type="evidence" value="ECO:0007669"/>
    <property type="project" value="UniProtKB-KW"/>
</dbReference>
<dbReference type="RefSeq" id="XP_019038117.1">
    <property type="nucleotide sequence ID" value="XM_019180969.1"/>
</dbReference>
<dbReference type="GO" id="GO:0005763">
    <property type="term" value="C:mitochondrial small ribosomal subunit"/>
    <property type="evidence" value="ECO:0007669"/>
    <property type="project" value="EnsemblFungi"/>
</dbReference>
<organism evidence="10 11">
    <name type="scientific">Wickerhamomyces anomalus (strain ATCC 58044 / CBS 1984 / NCYC 433 / NRRL Y-366-8)</name>
    <name type="common">Yeast</name>
    <name type="synonym">Hansenula anomala</name>
    <dbReference type="NCBI Taxonomy" id="683960"/>
    <lineage>
        <taxon>Eukaryota</taxon>
        <taxon>Fungi</taxon>
        <taxon>Dikarya</taxon>
        <taxon>Ascomycota</taxon>
        <taxon>Saccharomycotina</taxon>
        <taxon>Saccharomycetes</taxon>
        <taxon>Phaffomycetales</taxon>
        <taxon>Wickerhamomycetaceae</taxon>
        <taxon>Wickerhamomyces</taxon>
    </lineage>
</organism>
<keyword evidence="8" id="KW-0175">Coiled coil</keyword>
<dbReference type="OrthoDB" id="421327at2759"/>
<comment type="function">
    <text evidence="7">Mitochondrial ribosome (mitoribosome) assembly factor. Binds at the interface of the head and body domains of the mitochondrial small ribosomal subunit (mt-SSU), occluding the mRNA channel and preventing compaction of the head domain towards the body. Probable inactive methyltransferase: retains the characteristic folding and ability to bind S-adenosyl-L-methionine, but it probably lost its methyltransferase activity.</text>
</comment>
<feature type="region of interest" description="Disordered" evidence="9">
    <location>
        <begin position="315"/>
        <end position="341"/>
    </location>
</feature>
<evidence type="ECO:0000256" key="3">
    <source>
        <dbReference type="ARBA" id="ARBA00022946"/>
    </source>
</evidence>
<keyword evidence="2" id="KW-0479">Metal-binding</keyword>
<keyword evidence="5" id="KW-0411">Iron-sulfur</keyword>
<reference evidence="10 11" key="1">
    <citation type="journal article" date="2016" name="Proc. Natl. Acad. Sci. U.S.A.">
        <title>Comparative genomics of biotechnologically important yeasts.</title>
        <authorList>
            <person name="Riley R."/>
            <person name="Haridas S."/>
            <person name="Wolfe K.H."/>
            <person name="Lopes M.R."/>
            <person name="Hittinger C.T."/>
            <person name="Goeker M."/>
            <person name="Salamov A.A."/>
            <person name="Wisecaver J.H."/>
            <person name="Long T.M."/>
            <person name="Calvey C.H."/>
            <person name="Aerts A.L."/>
            <person name="Barry K.W."/>
            <person name="Choi C."/>
            <person name="Clum A."/>
            <person name="Coughlan A.Y."/>
            <person name="Deshpande S."/>
            <person name="Douglass A.P."/>
            <person name="Hanson S.J."/>
            <person name="Klenk H.-P."/>
            <person name="LaButti K.M."/>
            <person name="Lapidus A."/>
            <person name="Lindquist E.A."/>
            <person name="Lipzen A.M."/>
            <person name="Meier-Kolthoff J.P."/>
            <person name="Ohm R.A."/>
            <person name="Otillar R.P."/>
            <person name="Pangilinan J.L."/>
            <person name="Peng Y."/>
            <person name="Rokas A."/>
            <person name="Rosa C.A."/>
            <person name="Scheuner C."/>
            <person name="Sibirny A.A."/>
            <person name="Slot J.C."/>
            <person name="Stielow J.B."/>
            <person name="Sun H."/>
            <person name="Kurtzman C.P."/>
            <person name="Blackwell M."/>
            <person name="Grigoriev I.V."/>
            <person name="Jeffries T.W."/>
        </authorList>
    </citation>
    <scope>NUCLEOTIDE SEQUENCE [LARGE SCALE GENOMIC DNA]</scope>
    <source>
        <strain evidence="11">ATCC 58044 / CBS 1984 / NCYC 433 / NRRL Y-366-8</strain>
    </source>
</reference>
<keyword evidence="11" id="KW-1185">Reference proteome</keyword>
<dbReference type="STRING" id="683960.A0A1E3P0W6"/>
<dbReference type="AlphaFoldDB" id="A0A1E3P0W6"/>
<evidence type="ECO:0000313" key="11">
    <source>
        <dbReference type="Proteomes" id="UP000094112"/>
    </source>
</evidence>
<dbReference type="InterPro" id="IPR029063">
    <property type="entry name" value="SAM-dependent_MTases_sf"/>
</dbReference>
<dbReference type="PANTHER" id="PTHR13184">
    <property type="entry name" value="37S RIBOSOMAL PROTEIN S22"/>
    <property type="match status" value="1"/>
</dbReference>
<feature type="region of interest" description="Disordered" evidence="9">
    <location>
        <begin position="24"/>
        <end position="45"/>
    </location>
</feature>
<evidence type="ECO:0000256" key="4">
    <source>
        <dbReference type="ARBA" id="ARBA00023004"/>
    </source>
</evidence>
<dbReference type="GO" id="GO:0051539">
    <property type="term" value="F:4 iron, 4 sulfur cluster binding"/>
    <property type="evidence" value="ECO:0007669"/>
    <property type="project" value="EnsemblFungi"/>
</dbReference>
<dbReference type="Proteomes" id="UP000094112">
    <property type="component" value="Unassembled WGS sequence"/>
</dbReference>
<dbReference type="PIRSF" id="PIRSF007797">
    <property type="entry name" value="RSM22"/>
    <property type="match status" value="1"/>
</dbReference>
<evidence type="ECO:0000256" key="1">
    <source>
        <dbReference type="ARBA" id="ARBA00004173"/>
    </source>
</evidence>
<evidence type="ECO:0000256" key="8">
    <source>
        <dbReference type="SAM" id="Coils"/>
    </source>
</evidence>
<name>A0A1E3P0W6_WICAA</name>